<evidence type="ECO:0000256" key="1">
    <source>
        <dbReference type="SAM" id="SignalP"/>
    </source>
</evidence>
<gene>
    <name evidence="2" type="ORF">BJ878DRAFT_520538</name>
</gene>
<organism evidence="2 3">
    <name type="scientific">Calycina marina</name>
    <dbReference type="NCBI Taxonomy" id="1763456"/>
    <lineage>
        <taxon>Eukaryota</taxon>
        <taxon>Fungi</taxon>
        <taxon>Dikarya</taxon>
        <taxon>Ascomycota</taxon>
        <taxon>Pezizomycotina</taxon>
        <taxon>Leotiomycetes</taxon>
        <taxon>Helotiales</taxon>
        <taxon>Pezizellaceae</taxon>
        <taxon>Calycina</taxon>
    </lineage>
</organism>
<proteinExistence type="predicted"/>
<dbReference type="Proteomes" id="UP000887226">
    <property type="component" value="Unassembled WGS sequence"/>
</dbReference>
<feature type="signal peptide" evidence="1">
    <location>
        <begin position="1"/>
        <end position="21"/>
    </location>
</feature>
<dbReference type="EMBL" id="MU254206">
    <property type="protein sequence ID" value="KAG9241482.1"/>
    <property type="molecule type" value="Genomic_DNA"/>
</dbReference>
<reference evidence="2" key="1">
    <citation type="journal article" date="2021" name="IMA Fungus">
        <title>Genomic characterization of three marine fungi, including Emericellopsis atlantica sp. nov. with signatures of a generalist lifestyle and marine biomass degradation.</title>
        <authorList>
            <person name="Hagestad O.C."/>
            <person name="Hou L."/>
            <person name="Andersen J.H."/>
            <person name="Hansen E.H."/>
            <person name="Altermark B."/>
            <person name="Li C."/>
            <person name="Kuhnert E."/>
            <person name="Cox R.J."/>
            <person name="Crous P.W."/>
            <person name="Spatafora J.W."/>
            <person name="Lail K."/>
            <person name="Amirebrahimi M."/>
            <person name="Lipzen A."/>
            <person name="Pangilinan J."/>
            <person name="Andreopoulos W."/>
            <person name="Hayes R.D."/>
            <person name="Ng V."/>
            <person name="Grigoriev I.V."/>
            <person name="Jackson S.A."/>
            <person name="Sutton T.D.S."/>
            <person name="Dobson A.D.W."/>
            <person name="Rama T."/>
        </authorList>
    </citation>
    <scope>NUCLEOTIDE SEQUENCE</scope>
    <source>
        <strain evidence="2">TRa3180A</strain>
    </source>
</reference>
<evidence type="ECO:0008006" key="4">
    <source>
        <dbReference type="Google" id="ProtNLM"/>
    </source>
</evidence>
<comment type="caution">
    <text evidence="2">The sequence shown here is derived from an EMBL/GenBank/DDBJ whole genome shotgun (WGS) entry which is preliminary data.</text>
</comment>
<keyword evidence="3" id="KW-1185">Reference proteome</keyword>
<dbReference type="AlphaFoldDB" id="A0A9P8CCB6"/>
<feature type="chain" id="PRO_5040270873" description="Secreted protein" evidence="1">
    <location>
        <begin position="22"/>
        <end position="71"/>
    </location>
</feature>
<accession>A0A9P8CCB6</accession>
<keyword evidence="1" id="KW-0732">Signal</keyword>
<protein>
    <recommendedName>
        <fullName evidence="4">Secreted protein</fullName>
    </recommendedName>
</protein>
<sequence>MTSRHRAKILSLLLPSPSCMAIDFEVASDSSHRLQSTIFVKFVIEITSFWCRSAAYSFRLWRRCNTQILKR</sequence>
<evidence type="ECO:0000313" key="3">
    <source>
        <dbReference type="Proteomes" id="UP000887226"/>
    </source>
</evidence>
<evidence type="ECO:0000313" key="2">
    <source>
        <dbReference type="EMBL" id="KAG9241482.1"/>
    </source>
</evidence>
<name>A0A9P8CCB6_9HELO</name>